<accession>A0A0Q3HHN4</accession>
<feature type="compositionally biased region" description="Polar residues" evidence="1">
    <location>
        <begin position="85"/>
        <end position="94"/>
    </location>
</feature>
<dbReference type="InParanoid" id="A0A0Q3HHN4"/>
<dbReference type="EMBL" id="CM000880">
    <property type="protein sequence ID" value="KQK22447.1"/>
    <property type="molecule type" value="Genomic_DNA"/>
</dbReference>
<evidence type="ECO:0000313" key="2">
    <source>
        <dbReference type="EMBL" id="KQK22447.1"/>
    </source>
</evidence>
<feature type="compositionally biased region" description="Pro residues" evidence="1">
    <location>
        <begin position="103"/>
        <end position="126"/>
    </location>
</feature>
<evidence type="ECO:0000256" key="1">
    <source>
        <dbReference type="SAM" id="MobiDB-lite"/>
    </source>
</evidence>
<name>A0A0Q3HHN4_BRADI</name>
<protein>
    <submittedName>
        <fullName evidence="2 3">Uncharacterized protein</fullName>
    </submittedName>
</protein>
<evidence type="ECO:0000313" key="3">
    <source>
        <dbReference type="EnsemblPlants" id="KQK22447"/>
    </source>
</evidence>
<feature type="region of interest" description="Disordered" evidence="1">
    <location>
        <begin position="85"/>
        <end position="139"/>
    </location>
</feature>
<reference evidence="2 3" key="1">
    <citation type="journal article" date="2010" name="Nature">
        <title>Genome sequencing and analysis of the model grass Brachypodium distachyon.</title>
        <authorList>
            <consortium name="International Brachypodium Initiative"/>
        </authorList>
    </citation>
    <scope>NUCLEOTIDE SEQUENCE [LARGE SCALE GENOMIC DNA]</scope>
    <source>
        <strain evidence="2 3">Bd21</strain>
    </source>
</reference>
<feature type="compositionally biased region" description="Low complexity" evidence="1">
    <location>
        <begin position="127"/>
        <end position="139"/>
    </location>
</feature>
<evidence type="ECO:0000313" key="4">
    <source>
        <dbReference type="Proteomes" id="UP000008810"/>
    </source>
</evidence>
<dbReference type="AlphaFoldDB" id="A0A0Q3HHN4"/>
<dbReference type="EnsemblPlants" id="KQK22447">
    <property type="protein sequence ID" value="KQK22447"/>
    <property type="gene ID" value="BRADI_1g67286v3"/>
</dbReference>
<gene>
    <name evidence="2" type="ORF">BRADI_1g67286v3</name>
</gene>
<organism evidence="2">
    <name type="scientific">Brachypodium distachyon</name>
    <name type="common">Purple false brome</name>
    <name type="synonym">Trachynia distachya</name>
    <dbReference type="NCBI Taxonomy" id="15368"/>
    <lineage>
        <taxon>Eukaryota</taxon>
        <taxon>Viridiplantae</taxon>
        <taxon>Streptophyta</taxon>
        <taxon>Embryophyta</taxon>
        <taxon>Tracheophyta</taxon>
        <taxon>Spermatophyta</taxon>
        <taxon>Magnoliopsida</taxon>
        <taxon>Liliopsida</taxon>
        <taxon>Poales</taxon>
        <taxon>Poaceae</taxon>
        <taxon>BOP clade</taxon>
        <taxon>Pooideae</taxon>
        <taxon>Stipodae</taxon>
        <taxon>Brachypodieae</taxon>
        <taxon>Brachypodium</taxon>
    </lineage>
</organism>
<reference evidence="2" key="2">
    <citation type="submission" date="2017-06" db="EMBL/GenBank/DDBJ databases">
        <title>WGS assembly of Brachypodium distachyon.</title>
        <authorList>
            <consortium name="The International Brachypodium Initiative"/>
            <person name="Lucas S."/>
            <person name="Harmon-Smith M."/>
            <person name="Lail K."/>
            <person name="Tice H."/>
            <person name="Grimwood J."/>
            <person name="Bruce D."/>
            <person name="Barry K."/>
            <person name="Shu S."/>
            <person name="Lindquist E."/>
            <person name="Wang M."/>
            <person name="Pitluck S."/>
            <person name="Vogel J.P."/>
            <person name="Garvin D.F."/>
            <person name="Mockler T.C."/>
            <person name="Schmutz J."/>
            <person name="Rokhsar D."/>
            <person name="Bevan M.W."/>
        </authorList>
    </citation>
    <scope>NUCLEOTIDE SEQUENCE</scope>
    <source>
        <strain evidence="2">Bd21</strain>
    </source>
</reference>
<dbReference type="Gramene" id="KQK22447">
    <property type="protein sequence ID" value="KQK22447"/>
    <property type="gene ID" value="BRADI_1g67286v3"/>
</dbReference>
<dbReference type="Proteomes" id="UP000008810">
    <property type="component" value="Chromosome 1"/>
</dbReference>
<keyword evidence="4" id="KW-1185">Reference proteome</keyword>
<proteinExistence type="predicted"/>
<reference evidence="3" key="3">
    <citation type="submission" date="2018-08" db="UniProtKB">
        <authorList>
            <consortium name="EnsemblPlants"/>
        </authorList>
    </citation>
    <scope>IDENTIFICATION</scope>
    <source>
        <strain evidence="3">cv. Bd21</strain>
    </source>
</reference>
<sequence>MVQRILGPRILLLANIQACHPWPTSIRKATHLLGIGFDLVHKLLSVLHLTKLAQFLKHNRLLAGKRNICGYRTLFLLDRDKGLKSNPSLPRSSSPTAAALHPLPTPPYLPPPPPPTAHAPAPPPRLLPNRHLASSAASSHQAIVVNRVYRNPTGLK</sequence>